<gene>
    <name evidence="9" type="ORF">BRENAR_LOCUS5094</name>
</gene>
<dbReference type="PANTHER" id="PTHR11009">
    <property type="entry name" value="DER1-LIKE PROTEIN, DERLIN"/>
    <property type="match status" value="1"/>
</dbReference>
<dbReference type="OrthoDB" id="19102at2759"/>
<comment type="similarity">
    <text evidence="2 7">Belongs to the derlin family.</text>
</comment>
<feature type="compositionally biased region" description="Basic residues" evidence="8">
    <location>
        <begin position="283"/>
        <end position="293"/>
    </location>
</feature>
<keyword evidence="5 7" id="KW-1133">Transmembrane helix</keyword>
<sequence length="293" mass="32629">MSELGEVVASIPPVTRTITLTSLVMAGLNSFGVVPYSSFTCYFPDIFRKFELYRMLTGFLIPNPQPMQGLMEVYMLYTFSKGLEVSKFKRNLPDFLYYLMLILPTMLVGSYFFLPAVLSLSPALLSAFTFTWSVANYDQKVNFYFMPIKASLLPAVSLGFRLLVDGQLSFMLSLLGMAAAYFYNCMETHSFGPLVALVSSKEPTPNQTRLGTVNNYTAWYYSTGELPAPQWLRKTVSKLTGVDYNTAPLNRGFAVIPPQTRNENSSKKASAGGSSFMGTAFRGKGRRLGTKEE</sequence>
<dbReference type="InterPro" id="IPR035952">
    <property type="entry name" value="Rhomboid-like_sf"/>
</dbReference>
<organism evidence="9 10">
    <name type="scientific">Brettanomyces naardenensis</name>
    <name type="common">Yeast</name>
    <dbReference type="NCBI Taxonomy" id="13370"/>
    <lineage>
        <taxon>Eukaryota</taxon>
        <taxon>Fungi</taxon>
        <taxon>Dikarya</taxon>
        <taxon>Ascomycota</taxon>
        <taxon>Saccharomycotina</taxon>
        <taxon>Pichiomycetes</taxon>
        <taxon>Pichiales</taxon>
        <taxon>Pichiaceae</taxon>
        <taxon>Brettanomyces</taxon>
    </lineage>
</organism>
<accession>A0A448YTZ6</accession>
<keyword evidence="6 7" id="KW-0472">Membrane</keyword>
<evidence type="ECO:0000256" key="4">
    <source>
        <dbReference type="ARBA" id="ARBA00022824"/>
    </source>
</evidence>
<dbReference type="GO" id="GO:0006950">
    <property type="term" value="P:response to stress"/>
    <property type="evidence" value="ECO:0007669"/>
    <property type="project" value="UniProtKB-ARBA"/>
</dbReference>
<keyword evidence="4 7" id="KW-0256">Endoplasmic reticulum</keyword>
<evidence type="ECO:0000256" key="5">
    <source>
        <dbReference type="ARBA" id="ARBA00022989"/>
    </source>
</evidence>
<dbReference type="Pfam" id="PF04511">
    <property type="entry name" value="DER1"/>
    <property type="match status" value="1"/>
</dbReference>
<evidence type="ECO:0000256" key="2">
    <source>
        <dbReference type="ARBA" id="ARBA00008917"/>
    </source>
</evidence>
<protein>
    <recommendedName>
        <fullName evidence="7">Derlin</fullName>
    </recommendedName>
</protein>
<name>A0A448YTZ6_BRENA</name>
<feature type="region of interest" description="Disordered" evidence="8">
    <location>
        <begin position="255"/>
        <end position="293"/>
    </location>
</feature>
<reference evidence="9 10" key="1">
    <citation type="submission" date="2018-12" db="EMBL/GenBank/DDBJ databases">
        <authorList>
            <person name="Tiukova I."/>
            <person name="Dainat J."/>
        </authorList>
    </citation>
    <scope>NUCLEOTIDE SEQUENCE [LARGE SCALE GENOMIC DNA]</scope>
</reference>
<evidence type="ECO:0000256" key="1">
    <source>
        <dbReference type="ARBA" id="ARBA00004477"/>
    </source>
</evidence>
<dbReference type="GO" id="GO:0005789">
    <property type="term" value="C:endoplasmic reticulum membrane"/>
    <property type="evidence" value="ECO:0007669"/>
    <property type="project" value="UniProtKB-SubCell"/>
</dbReference>
<evidence type="ECO:0000256" key="6">
    <source>
        <dbReference type="ARBA" id="ARBA00023136"/>
    </source>
</evidence>
<dbReference type="Proteomes" id="UP000290900">
    <property type="component" value="Unassembled WGS sequence"/>
</dbReference>
<dbReference type="InParanoid" id="A0A448YTZ6"/>
<dbReference type="SUPFAM" id="SSF144091">
    <property type="entry name" value="Rhomboid-like"/>
    <property type="match status" value="1"/>
</dbReference>
<evidence type="ECO:0000256" key="7">
    <source>
        <dbReference type="RuleBase" id="RU363059"/>
    </source>
</evidence>
<feature type="transmembrane region" description="Helical" evidence="7">
    <location>
        <begin position="158"/>
        <end position="183"/>
    </location>
</feature>
<evidence type="ECO:0000313" key="10">
    <source>
        <dbReference type="Proteomes" id="UP000290900"/>
    </source>
</evidence>
<feature type="transmembrane region" description="Helical" evidence="7">
    <location>
        <begin position="95"/>
        <end position="114"/>
    </location>
</feature>
<comment type="subcellular location">
    <subcellularLocation>
        <location evidence="1 7">Endoplasmic reticulum membrane</location>
        <topology evidence="1 7">Multi-pass membrane protein</topology>
    </subcellularLocation>
</comment>
<keyword evidence="10" id="KW-1185">Reference proteome</keyword>
<dbReference type="InterPro" id="IPR007599">
    <property type="entry name" value="DER1"/>
</dbReference>
<evidence type="ECO:0000256" key="8">
    <source>
        <dbReference type="SAM" id="MobiDB-lite"/>
    </source>
</evidence>
<proteinExistence type="inferred from homology"/>
<dbReference type="Gene3D" id="1.20.1540.10">
    <property type="entry name" value="Rhomboid-like"/>
    <property type="match status" value="1"/>
</dbReference>
<evidence type="ECO:0000256" key="3">
    <source>
        <dbReference type="ARBA" id="ARBA00022692"/>
    </source>
</evidence>
<dbReference type="EMBL" id="CAACVR010000076">
    <property type="protein sequence ID" value="VEU24366.1"/>
    <property type="molecule type" value="Genomic_DNA"/>
</dbReference>
<comment type="caution">
    <text evidence="7">Lacks conserved residue(s) required for the propagation of feature annotation.</text>
</comment>
<evidence type="ECO:0000313" key="9">
    <source>
        <dbReference type="EMBL" id="VEU24366.1"/>
    </source>
</evidence>
<dbReference type="FunCoup" id="A0A448YTZ6">
    <property type="interactions" value="485"/>
</dbReference>
<comment type="function">
    <text evidence="7">May be involved in the degradation of misfolded endoplasmic reticulum (ER) luminal proteins.</text>
</comment>
<keyword evidence="3 7" id="KW-0812">Transmembrane</keyword>
<dbReference type="STRING" id="13370.A0A448YTZ6"/>
<dbReference type="AlphaFoldDB" id="A0A448YTZ6"/>